<name>A0A820CWD4_9BILA</name>
<organism evidence="5 6">
    <name type="scientific">Adineta steineri</name>
    <dbReference type="NCBI Taxonomy" id="433720"/>
    <lineage>
        <taxon>Eukaryota</taxon>
        <taxon>Metazoa</taxon>
        <taxon>Spiralia</taxon>
        <taxon>Gnathifera</taxon>
        <taxon>Rotifera</taxon>
        <taxon>Eurotatoria</taxon>
        <taxon>Bdelloidea</taxon>
        <taxon>Adinetida</taxon>
        <taxon>Adinetidae</taxon>
        <taxon>Adineta</taxon>
    </lineage>
</organism>
<evidence type="ECO:0000313" key="4">
    <source>
        <dbReference type="EMBL" id="CAF3877955.1"/>
    </source>
</evidence>
<dbReference type="Proteomes" id="UP000663845">
    <property type="component" value="Unassembled WGS sequence"/>
</dbReference>
<gene>
    <name evidence="1" type="ORF">IZO911_LOCUS7562</name>
    <name evidence="2" type="ORF">JYZ213_LOCUS11586</name>
    <name evidence="4" type="ORF">KXQ929_LOCUS21594</name>
    <name evidence="5" type="ORF">OKA104_LOCUS42478</name>
    <name evidence="3" type="ORF">OXD698_LOCUS6460</name>
</gene>
<comment type="caution">
    <text evidence="5">The sequence shown here is derived from an EMBL/GenBank/DDBJ whole genome shotgun (WGS) entry which is preliminary data.</text>
</comment>
<evidence type="ECO:0000313" key="5">
    <source>
        <dbReference type="EMBL" id="CAF4229455.1"/>
    </source>
</evidence>
<dbReference type="EMBL" id="CAJNOG010000087">
    <property type="protein sequence ID" value="CAF0920541.1"/>
    <property type="molecule type" value="Genomic_DNA"/>
</dbReference>
<dbReference type="EMBL" id="CAJNOE010000049">
    <property type="protein sequence ID" value="CAF0812832.1"/>
    <property type="molecule type" value="Genomic_DNA"/>
</dbReference>
<dbReference type="Proteomes" id="UP000663844">
    <property type="component" value="Unassembled WGS sequence"/>
</dbReference>
<dbReference type="EMBL" id="CAJOAZ010000281">
    <property type="protein sequence ID" value="CAF3601881.1"/>
    <property type="molecule type" value="Genomic_DNA"/>
</dbReference>
<evidence type="ECO:0000313" key="3">
    <source>
        <dbReference type="EMBL" id="CAF3601881.1"/>
    </source>
</evidence>
<protein>
    <submittedName>
        <fullName evidence="5">Uncharacterized protein</fullName>
    </submittedName>
</protein>
<dbReference type="EMBL" id="CAJOAY010010948">
    <property type="protein sequence ID" value="CAF4229455.1"/>
    <property type="molecule type" value="Genomic_DNA"/>
</dbReference>
<proteinExistence type="predicted"/>
<dbReference type="EMBL" id="CAJOBB010001591">
    <property type="protein sequence ID" value="CAF3877955.1"/>
    <property type="molecule type" value="Genomic_DNA"/>
</dbReference>
<dbReference type="Proteomes" id="UP000663868">
    <property type="component" value="Unassembled WGS sequence"/>
</dbReference>
<sequence length="106" mass="12753">MNFLTTYEAPLRSYIQSRINVLENVLQEEIRNRDNVDITLLEQQFDHESENFIIDVTRRVHQIRDGIKTHHPTNIRESDCEMRMIQYQQLLHSSSISMNRMTDYID</sequence>
<evidence type="ECO:0000313" key="6">
    <source>
        <dbReference type="Proteomes" id="UP000663881"/>
    </source>
</evidence>
<evidence type="ECO:0000313" key="1">
    <source>
        <dbReference type="EMBL" id="CAF0812832.1"/>
    </source>
</evidence>
<dbReference type="Proteomes" id="UP000663860">
    <property type="component" value="Unassembled WGS sequence"/>
</dbReference>
<evidence type="ECO:0000313" key="2">
    <source>
        <dbReference type="EMBL" id="CAF0920541.1"/>
    </source>
</evidence>
<accession>A0A820CWD4</accession>
<dbReference type="Proteomes" id="UP000663881">
    <property type="component" value="Unassembled WGS sequence"/>
</dbReference>
<dbReference type="AlphaFoldDB" id="A0A820CWD4"/>
<reference evidence="5" key="1">
    <citation type="submission" date="2021-02" db="EMBL/GenBank/DDBJ databases">
        <authorList>
            <person name="Nowell W R."/>
        </authorList>
    </citation>
    <scope>NUCLEOTIDE SEQUENCE</scope>
</reference>